<dbReference type="InterPro" id="IPR036866">
    <property type="entry name" value="RibonucZ/Hydroxyglut_hydro"/>
</dbReference>
<dbReference type="PANTHER" id="PTHR47619:SF1">
    <property type="entry name" value="EXODEOXYRIBONUCLEASE WALJ"/>
    <property type="match status" value="1"/>
</dbReference>
<proteinExistence type="predicted"/>
<dbReference type="Gene3D" id="3.60.15.10">
    <property type="entry name" value="Ribonuclease Z/Hydroxyacylglutathione hydrolase-like"/>
    <property type="match status" value="1"/>
</dbReference>
<evidence type="ECO:0000313" key="3">
    <source>
        <dbReference type="Proteomes" id="UP000824115"/>
    </source>
</evidence>
<dbReference type="Pfam" id="PF12706">
    <property type="entry name" value="Lactamase_B_2"/>
    <property type="match status" value="1"/>
</dbReference>
<evidence type="ECO:0000259" key="1">
    <source>
        <dbReference type="SMART" id="SM00849"/>
    </source>
</evidence>
<dbReference type="InterPro" id="IPR052533">
    <property type="entry name" value="WalJ/YycJ-like"/>
</dbReference>
<gene>
    <name evidence="2" type="ORF">IAC04_01000</name>
</gene>
<dbReference type="SMART" id="SM00849">
    <property type="entry name" value="Lactamase_B"/>
    <property type="match status" value="1"/>
</dbReference>
<feature type="domain" description="Metallo-beta-lactamase" evidence="1">
    <location>
        <begin position="12"/>
        <end position="219"/>
    </location>
</feature>
<dbReference type="Proteomes" id="UP000824115">
    <property type="component" value="Unassembled WGS sequence"/>
</dbReference>
<comment type="caution">
    <text evidence="2">The sequence shown here is derived from an EMBL/GenBank/DDBJ whole genome shotgun (WGS) entry which is preliminary data.</text>
</comment>
<sequence>MARFLSISSGSNGNCYYIGNERTALVVDAGVGFRTIKQRLTGAGVDISSVEMIFVTHDHVDHIRGLLSLAQRLSVPVYATARLHDALMRHPAVGPDLGGSRRVVRPGVPEQMRGVGCVAFEVPHDATQTLGYFIDFFGTRFVFMTDLGRVPDYALEYCRQADYVVIESNYDVDMLMRGPYPPDLKYRIISDCGHLSNDDCASALRRIWHPGLKGVFLCHLSKDNNTPATAYASAQQALAGLGLSIPEDIQLVCLPRSDVFSVDF</sequence>
<reference evidence="2" key="1">
    <citation type="journal article" date="2021" name="PeerJ">
        <title>Extensive microbial diversity within the chicken gut microbiome revealed by metagenomics and culture.</title>
        <authorList>
            <person name="Gilroy R."/>
            <person name="Ravi A."/>
            <person name="Getino M."/>
            <person name="Pursley I."/>
            <person name="Horton D.L."/>
            <person name="Alikhan N.F."/>
            <person name="Baker D."/>
            <person name="Gharbi K."/>
            <person name="Hall N."/>
            <person name="Watson M."/>
            <person name="Adriaenssens E.M."/>
            <person name="Foster-Nyarko E."/>
            <person name="Jarju S."/>
            <person name="Secka A."/>
            <person name="Antonio M."/>
            <person name="Oren A."/>
            <person name="Chaudhuri R.R."/>
            <person name="La Ragione R."/>
            <person name="Hildebrand F."/>
            <person name="Pallen M.J."/>
        </authorList>
    </citation>
    <scope>NUCLEOTIDE SEQUENCE</scope>
    <source>
        <strain evidence="2">Gambia16-554</strain>
    </source>
</reference>
<organism evidence="2 3">
    <name type="scientific">Candidatus Coprenecus stercoravium</name>
    <dbReference type="NCBI Taxonomy" id="2840735"/>
    <lineage>
        <taxon>Bacteria</taxon>
        <taxon>Pseudomonadati</taxon>
        <taxon>Bacteroidota</taxon>
        <taxon>Bacteroidia</taxon>
        <taxon>Bacteroidales</taxon>
        <taxon>Rikenellaceae</taxon>
        <taxon>Rikenellaceae incertae sedis</taxon>
        <taxon>Candidatus Coprenecus</taxon>
    </lineage>
</organism>
<dbReference type="EMBL" id="DXAW01000025">
    <property type="protein sequence ID" value="HIZ85056.1"/>
    <property type="molecule type" value="Genomic_DNA"/>
</dbReference>
<protein>
    <submittedName>
        <fullName evidence="2">MBL fold metallo-hydrolase</fullName>
    </submittedName>
</protein>
<name>A0A9D2K9L5_9BACT</name>
<reference evidence="2" key="2">
    <citation type="submission" date="2021-04" db="EMBL/GenBank/DDBJ databases">
        <authorList>
            <person name="Gilroy R."/>
        </authorList>
    </citation>
    <scope>NUCLEOTIDE SEQUENCE</scope>
    <source>
        <strain evidence="2">Gambia16-554</strain>
    </source>
</reference>
<evidence type="ECO:0000313" key="2">
    <source>
        <dbReference type="EMBL" id="HIZ85056.1"/>
    </source>
</evidence>
<dbReference type="AlphaFoldDB" id="A0A9D2K9L5"/>
<dbReference type="InterPro" id="IPR001279">
    <property type="entry name" value="Metallo-B-lactamas"/>
</dbReference>
<accession>A0A9D2K9L5</accession>
<dbReference type="SUPFAM" id="SSF56281">
    <property type="entry name" value="Metallo-hydrolase/oxidoreductase"/>
    <property type="match status" value="1"/>
</dbReference>
<dbReference type="PANTHER" id="PTHR47619">
    <property type="entry name" value="METALLO-HYDROLASE YYCJ-RELATED"/>
    <property type="match status" value="1"/>
</dbReference>